<dbReference type="CDD" id="cd01029">
    <property type="entry name" value="TOPRIM_primases"/>
    <property type="match status" value="1"/>
</dbReference>
<dbReference type="InterPro" id="IPR009270">
    <property type="entry name" value="DUF927"/>
</dbReference>
<name>A0AB39IZS8_9GAMM</name>
<gene>
    <name evidence="8" type="ORF">LF929_006485</name>
</gene>
<evidence type="ECO:0000259" key="7">
    <source>
        <dbReference type="SMART" id="SM00778"/>
    </source>
</evidence>
<dbReference type="GO" id="GO:0004386">
    <property type="term" value="F:helicase activity"/>
    <property type="evidence" value="ECO:0007669"/>
    <property type="project" value="InterPro"/>
</dbReference>
<dbReference type="Gene3D" id="3.40.1360.10">
    <property type="match status" value="1"/>
</dbReference>
<dbReference type="GeneID" id="302581304"/>
<reference evidence="8" key="1">
    <citation type="submission" date="2024-07" db="EMBL/GenBank/DDBJ databases">
        <authorList>
            <person name="Pedron J."/>
        </authorList>
    </citation>
    <scope>NUCLEOTIDE SEQUENCE</scope>
    <source>
        <strain evidence="8">A003-S1-M15</strain>
    </source>
</reference>
<keyword evidence="1" id="KW-0240">DNA-directed RNA polymerase</keyword>
<dbReference type="GO" id="GO:0000428">
    <property type="term" value="C:DNA-directed RNA polymerase complex"/>
    <property type="evidence" value="ECO:0007669"/>
    <property type="project" value="UniProtKB-KW"/>
</dbReference>
<protein>
    <submittedName>
        <fullName evidence="8">DUF927 domain-containing protein</fullName>
    </submittedName>
</protein>
<feature type="domain" description="DNA primase/helicase Gp4 N-terminal Bacteriophage T7-like" evidence="7">
    <location>
        <begin position="38"/>
        <end position="74"/>
    </location>
</feature>
<keyword evidence="5" id="KW-0235">DNA replication</keyword>
<evidence type="ECO:0000256" key="6">
    <source>
        <dbReference type="ARBA" id="ARBA00023163"/>
    </source>
</evidence>
<keyword evidence="3" id="KW-0808">Transferase</keyword>
<organism evidence="8">
    <name type="scientific">Dickeya oryzae</name>
    <dbReference type="NCBI Taxonomy" id="1240404"/>
    <lineage>
        <taxon>Bacteria</taxon>
        <taxon>Pseudomonadati</taxon>
        <taxon>Pseudomonadota</taxon>
        <taxon>Gammaproteobacteria</taxon>
        <taxon>Enterobacterales</taxon>
        <taxon>Pectobacteriaceae</taxon>
        <taxon>Dickeya</taxon>
    </lineage>
</organism>
<dbReference type="RefSeq" id="WP_226092766.1">
    <property type="nucleotide sequence ID" value="NZ_CP162670.1"/>
</dbReference>
<accession>A0AB39IZS8</accession>
<keyword evidence="2" id="KW-0639">Primosome</keyword>
<evidence type="ECO:0000256" key="1">
    <source>
        <dbReference type="ARBA" id="ARBA00022478"/>
    </source>
</evidence>
<dbReference type="AlphaFoldDB" id="A0AB39IZS8"/>
<evidence type="ECO:0000256" key="3">
    <source>
        <dbReference type="ARBA" id="ARBA00022679"/>
    </source>
</evidence>
<dbReference type="GO" id="GO:0008270">
    <property type="term" value="F:zinc ion binding"/>
    <property type="evidence" value="ECO:0007669"/>
    <property type="project" value="InterPro"/>
</dbReference>
<dbReference type="InterPro" id="IPR006171">
    <property type="entry name" value="TOPRIM_dom"/>
</dbReference>
<proteinExistence type="predicted"/>
<dbReference type="Pfam" id="PF06048">
    <property type="entry name" value="DUF927"/>
    <property type="match status" value="1"/>
</dbReference>
<dbReference type="Pfam" id="PF08273">
    <property type="entry name" value="Zn_Ribbon_Prim"/>
    <property type="match status" value="1"/>
</dbReference>
<dbReference type="GO" id="GO:0003677">
    <property type="term" value="F:DNA binding"/>
    <property type="evidence" value="ECO:0007669"/>
    <property type="project" value="InterPro"/>
</dbReference>
<dbReference type="Gene3D" id="3.90.580.10">
    <property type="entry name" value="Zinc finger, CHC2-type domain"/>
    <property type="match status" value="1"/>
</dbReference>
<sequence>MKGARVTHKHQLSSTVKAANGRWGQILPALGISVPGNGRHGACPTCGGSDRFRFDDKQGRGTWFCNQCGHGDGLDLVQRVNGYDAKTAADAVAAVLSLPVVQQPADSPARKDTDDAEKRRLFQATYRQLRAQSTPGDSVYLASKGLTGQSLPLISHEQRSGGVSFPTGSLLLPVSDIHGQIIGAQLISPSGDKRLLPNSVLNGGFIAVQPVPEAMPEQVTITEGYATALTVAAMTEGITVAAVAASNLLNVAQAFRLRWPEVRLVIAGDNDLIDGKENTGRHWAEKAAKAVDGWVTLPPTRHKADWDDFRQEHGPERAKEAFREEMVLYGKGKTRLPQGFRLTQEYLWFDKQVNKSDGDVEIRNIKICSPLRVTAITCDIDGSNYGRLLEWEDTNGIQRKWAMPMEMLGGSGEELRRVLLVNGLSYINTNGQARAHLMEYISLCKPDRKVTCVDKTGWHGGVYVLQDEVIGDEADTVILQTSCVQGRDFRTAGSLADWREQVARYCVGNARVAFAVSLAFAAPLLKLAGVGGGGYHLKGESTDGKTTTMKVAASVCGGTDYWHTWRATGNALEGTASRRNDAALMLDEIREVDGREAGNIAYMLANGQGKARARTDGSVRETSRWCLLFLSTGELSLVEHAANAGERTYAGVEVRMVQIPSDSGKYGVFETLHGFAGGKALAEHLEQAVTQYHGTAFRAWLHHLTADLPGMTAKAKSLLKTYTREMTPQDAGNQVGRAVTRFALVAMAGELATQAGITGWPAGEALQAAKSCLAAWMADRGHAANQEEAAALEQVKTFMTRNQFSRFADWHNEQSRPSNMVGFRQVVKGGHSGEAVTLFYVLPSGWKEICQGFDAKKVAQLCARAGYLDLPDDASRTQKNIRLPEIGVKRVYQFNSSVLG</sequence>
<dbReference type="EMBL" id="CP162670">
    <property type="protein sequence ID" value="XDL26640.1"/>
    <property type="molecule type" value="Genomic_DNA"/>
</dbReference>
<dbReference type="InterPro" id="IPR036977">
    <property type="entry name" value="DNA_primase_Znf_CHC2"/>
</dbReference>
<dbReference type="SMART" id="SM00778">
    <property type="entry name" value="Prim_Zn_Ribbon"/>
    <property type="match status" value="1"/>
</dbReference>
<dbReference type="SUPFAM" id="SSF57783">
    <property type="entry name" value="Zinc beta-ribbon"/>
    <property type="match status" value="1"/>
</dbReference>
<keyword evidence="6" id="KW-0804">Transcription</keyword>
<evidence type="ECO:0000313" key="8">
    <source>
        <dbReference type="EMBL" id="XDL26640.1"/>
    </source>
</evidence>
<dbReference type="InterPro" id="IPR013237">
    <property type="entry name" value="Phage_T7_Gp4_N"/>
</dbReference>
<evidence type="ECO:0000256" key="4">
    <source>
        <dbReference type="ARBA" id="ARBA00022695"/>
    </source>
</evidence>
<keyword evidence="4" id="KW-0548">Nucleotidyltransferase</keyword>
<dbReference type="GO" id="GO:1990077">
    <property type="term" value="C:primosome complex"/>
    <property type="evidence" value="ECO:0007669"/>
    <property type="project" value="UniProtKB-KW"/>
</dbReference>
<dbReference type="Pfam" id="PF13362">
    <property type="entry name" value="Toprim_3"/>
    <property type="match status" value="1"/>
</dbReference>
<dbReference type="GO" id="GO:0006269">
    <property type="term" value="P:DNA replication, synthesis of primer"/>
    <property type="evidence" value="ECO:0007669"/>
    <property type="project" value="UniProtKB-KW"/>
</dbReference>
<evidence type="ECO:0000256" key="5">
    <source>
        <dbReference type="ARBA" id="ARBA00022705"/>
    </source>
</evidence>
<evidence type="ECO:0000256" key="2">
    <source>
        <dbReference type="ARBA" id="ARBA00022515"/>
    </source>
</evidence>
<dbReference type="InterPro" id="IPR034154">
    <property type="entry name" value="TOPRIM_DnaG/twinkle"/>
</dbReference>
<dbReference type="GO" id="GO:0016779">
    <property type="term" value="F:nucleotidyltransferase activity"/>
    <property type="evidence" value="ECO:0007669"/>
    <property type="project" value="UniProtKB-KW"/>
</dbReference>